<gene>
    <name evidence="4" type="ORF">TrCOL_g8763</name>
</gene>
<dbReference type="InterPro" id="IPR009030">
    <property type="entry name" value="Growth_fac_rcpt_cys_sf"/>
</dbReference>
<accession>A0A9W7FY61</accession>
<evidence type="ECO:0000313" key="5">
    <source>
        <dbReference type="Proteomes" id="UP001165065"/>
    </source>
</evidence>
<protein>
    <recommendedName>
        <fullName evidence="3">EGF-like domain-containing protein</fullName>
    </recommendedName>
</protein>
<keyword evidence="2" id="KW-0812">Transmembrane</keyword>
<keyword evidence="1" id="KW-1015">Disulfide bond</keyword>
<evidence type="ECO:0000313" key="4">
    <source>
        <dbReference type="EMBL" id="GMI26963.1"/>
    </source>
</evidence>
<dbReference type="InterPro" id="IPR011641">
    <property type="entry name" value="Tyr-kin_ephrin_A/B_rcpt-like"/>
</dbReference>
<dbReference type="SUPFAM" id="SSF57184">
    <property type="entry name" value="Growth factor receptor domain"/>
    <property type="match status" value="4"/>
</dbReference>
<feature type="transmembrane region" description="Helical" evidence="2">
    <location>
        <begin position="974"/>
        <end position="994"/>
    </location>
</feature>
<feature type="transmembrane region" description="Helical" evidence="2">
    <location>
        <begin position="934"/>
        <end position="954"/>
    </location>
</feature>
<evidence type="ECO:0000256" key="2">
    <source>
        <dbReference type="SAM" id="Phobius"/>
    </source>
</evidence>
<evidence type="ECO:0000256" key="1">
    <source>
        <dbReference type="PROSITE-ProRule" id="PRU00076"/>
    </source>
</evidence>
<comment type="caution">
    <text evidence="4">The sequence shown here is derived from an EMBL/GenBank/DDBJ whole genome shotgun (WGS) entry which is preliminary data.</text>
</comment>
<feature type="transmembrane region" description="Helical" evidence="2">
    <location>
        <begin position="20"/>
        <end position="40"/>
    </location>
</feature>
<dbReference type="Pfam" id="PF07699">
    <property type="entry name" value="Ephrin_rec_like"/>
    <property type="match status" value="1"/>
</dbReference>
<dbReference type="Proteomes" id="UP001165065">
    <property type="component" value="Unassembled WGS sequence"/>
</dbReference>
<reference evidence="5" key="1">
    <citation type="journal article" date="2023" name="Commun. Biol.">
        <title>Genome analysis of Parmales, the sister group of diatoms, reveals the evolutionary specialization of diatoms from phago-mixotrophs to photoautotrophs.</title>
        <authorList>
            <person name="Ban H."/>
            <person name="Sato S."/>
            <person name="Yoshikawa S."/>
            <person name="Yamada K."/>
            <person name="Nakamura Y."/>
            <person name="Ichinomiya M."/>
            <person name="Sato N."/>
            <person name="Blanc-Mathieu R."/>
            <person name="Endo H."/>
            <person name="Kuwata A."/>
            <person name="Ogata H."/>
        </authorList>
    </citation>
    <scope>NUCLEOTIDE SEQUENCE [LARGE SCALE GENOMIC DNA]</scope>
</reference>
<dbReference type="SMART" id="SM01411">
    <property type="entry name" value="Ephrin_rec_like"/>
    <property type="match status" value="9"/>
</dbReference>
<feature type="domain" description="EGF-like" evidence="3">
    <location>
        <begin position="763"/>
        <end position="798"/>
    </location>
</feature>
<dbReference type="PROSITE" id="PS50026">
    <property type="entry name" value="EGF_3"/>
    <property type="match status" value="1"/>
</dbReference>
<feature type="transmembrane region" description="Helical" evidence="2">
    <location>
        <begin position="824"/>
        <end position="845"/>
    </location>
</feature>
<keyword evidence="5" id="KW-1185">Reference proteome</keyword>
<name>A0A9W7FY61_9STRA</name>
<dbReference type="InterPro" id="IPR000742">
    <property type="entry name" value="EGF"/>
</dbReference>
<proteinExistence type="predicted"/>
<comment type="caution">
    <text evidence="1">Lacks conserved residue(s) required for the propagation of feature annotation.</text>
</comment>
<feature type="transmembrane region" description="Helical" evidence="2">
    <location>
        <begin position="1023"/>
        <end position="1043"/>
    </location>
</feature>
<dbReference type="Gene3D" id="2.10.50.10">
    <property type="entry name" value="Tumor Necrosis Factor Receptor, subunit A, domain 2"/>
    <property type="match status" value="2"/>
</dbReference>
<feature type="transmembrane region" description="Helical" evidence="2">
    <location>
        <begin position="1116"/>
        <end position="1139"/>
    </location>
</feature>
<dbReference type="PANTHER" id="PTHR11319:SF35">
    <property type="entry name" value="OUTER MEMBRANE PROTEIN PMPC-RELATED"/>
    <property type="match status" value="1"/>
</dbReference>
<dbReference type="PANTHER" id="PTHR11319">
    <property type="entry name" value="G PROTEIN-COUPLED RECEPTOR-RELATED"/>
    <property type="match status" value="1"/>
</dbReference>
<keyword evidence="2" id="KW-1133">Transmembrane helix</keyword>
<dbReference type="OrthoDB" id="5950997at2759"/>
<evidence type="ECO:0000259" key="3">
    <source>
        <dbReference type="PROSITE" id="PS50026"/>
    </source>
</evidence>
<feature type="disulfide bond" evidence="1">
    <location>
        <begin position="788"/>
        <end position="797"/>
    </location>
</feature>
<feature type="transmembrane region" description="Helical" evidence="2">
    <location>
        <begin position="1159"/>
        <end position="1176"/>
    </location>
</feature>
<keyword evidence="2" id="KW-0472">Membrane</keyword>
<keyword evidence="1" id="KW-0245">EGF-like domain</keyword>
<sequence length="1293" mass="136330">MRFVDKLVDKQRVSQRSYKVSHICLIFWTCLVLVGGRSLGEVNVGDMNGLFNTVSNAPYSHSGLNTGNSIMANGDSAILAVRSYKCSDGTCAASHSMLYTHGLYGEVKCEEDNASCVLDGENARRGMKVQGTGSGTLILRALTFDKGYADGGGGVYINFGVVDLKLCIFSNNRATGSSDYGGGAIFVVDLVTLNAYGTSFNGNIANSGNGDDIYNFGGTITIHNTCPSPYSSNTPIQGSALDTEGTEGGDKYSYSGCSICGAGYYSDDGCQACQQGQGSSAGSFGAGSCVDCSPGKYESSGVCSPCTGSTYTSTSGETSCASCTGGTWANTDNTGCTSDLTCAVGSGQAAAGGTCEVCPVGKYNGAEDDSQCIACPAGKFLPNTGSTAVSDCEACPVGRYSVEHAAVSECTACSPGKHNANTGATLESDCLDCSTGKYIETEAAETCVFCPTGKINPSTTGSSSASICSDCQAGEDASNGSTECANCVAGKYGPAAGLGCFDCGRGKFISTEGATSETQCSLCPIGKSSPATGLPSSCESCQLGRYAPAEGYAQCAICDPGTACEEEATEMQSCSAGSFSGAGAGTCTTCSEGTHASADESSACVTCNAGKYCPQGATEELLCPKGKYSNNGAGSCISCSAGSFSDSPDGPTECLTCDAGTFCPSEATTEEPCPAGRFSNFGAGTCTECGPAAIAPDPSSPSCLACDANQVANANRTECVCQQGFYTGLVANEATPVPKGVSPDTPGMTLQTLDLLPGHYRTNSNSTEILPCLNGFHCVGGSDPSSYCAEGYTGPLCAVCSSGYAAIGAGESLSCNQCSALSTATVALGVTLIVSLLSAVLFYRFKEKSLVRGRLQSFHSAISVASEKFAKVQSVIKIVFSYFQVVGQLGFLFGIKFPPLYSRVTSFIGGIVSLDFISFLPLGCMAPTDFYSSLLAYTALPLVLSACLIGYYVFLSKKTDEKSVSTRNKIFETFLAITFVLLPSVSIKVFSTFACHHFDDGTSFLTVDYSIDCNASTHSLYRLYSGLMVLLYPVGVPFMYWYLLWRRRHLLSCNHRMKEMEMSEDRALKSALKEREANEEKHNTLKALSFLYGSYEPKYWWFEVFETLRKLALTGFLVFLAPGTAAQVLFSLIMCIGAMRVYSVNRPFVDDFNDKFSEVAQWQLYFTLLAALAMKVNLDNENLQDRRYFDILLTLLQFVPALVLTIKKLLEARAATIQRKVGALAGHLDNVIGGEGKEEEGLELSEVEIPVTSASTRRSFTNVVSTREGRSLSKQEVELGYEAVSKHERRKGW</sequence>
<organism evidence="4 5">
    <name type="scientific">Triparma columacea</name>
    <dbReference type="NCBI Taxonomy" id="722753"/>
    <lineage>
        <taxon>Eukaryota</taxon>
        <taxon>Sar</taxon>
        <taxon>Stramenopiles</taxon>
        <taxon>Ochrophyta</taxon>
        <taxon>Bolidophyceae</taxon>
        <taxon>Parmales</taxon>
        <taxon>Triparmaceae</taxon>
        <taxon>Triparma</taxon>
    </lineage>
</organism>
<dbReference type="EMBL" id="BRYA01000637">
    <property type="protein sequence ID" value="GMI26963.1"/>
    <property type="molecule type" value="Genomic_DNA"/>
</dbReference>